<evidence type="ECO:0000256" key="4">
    <source>
        <dbReference type="ARBA" id="ARBA00022491"/>
    </source>
</evidence>
<keyword evidence="6 10" id="KW-0238">DNA-binding</keyword>
<dbReference type="Gene3D" id="1.10.10.60">
    <property type="entry name" value="Homeodomain-like"/>
    <property type="match status" value="1"/>
</dbReference>
<evidence type="ECO:0000256" key="7">
    <source>
        <dbReference type="ARBA" id="ARBA00023155"/>
    </source>
</evidence>
<evidence type="ECO:0000256" key="6">
    <source>
        <dbReference type="ARBA" id="ARBA00023125"/>
    </source>
</evidence>
<evidence type="ECO:0000256" key="11">
    <source>
        <dbReference type="RuleBase" id="RU000682"/>
    </source>
</evidence>
<dbReference type="InterPro" id="IPR039162">
    <property type="entry name" value="HOPX"/>
</dbReference>
<dbReference type="GO" id="GO:0030154">
    <property type="term" value="P:cell differentiation"/>
    <property type="evidence" value="ECO:0007669"/>
    <property type="project" value="InterPro"/>
</dbReference>
<evidence type="ECO:0000313" key="13">
    <source>
        <dbReference type="EMBL" id="NOV52050.1"/>
    </source>
</evidence>
<keyword evidence="9 10" id="KW-0539">Nucleus</keyword>
<keyword evidence="3" id="KW-0217">Developmental protein</keyword>
<dbReference type="PROSITE" id="PS00027">
    <property type="entry name" value="HOMEOBOX_1"/>
    <property type="match status" value="1"/>
</dbReference>
<dbReference type="Pfam" id="PF00046">
    <property type="entry name" value="Homeodomain"/>
    <property type="match status" value="1"/>
</dbReference>
<sequence length="83" mass="9385">MASAAIQAHLQPSYRLPMVLGFQERELDAAFERNRNPNFSDLLILAAEVGLPLDAVRVWFENRLARWRVSQGLPANGRMVNHA</sequence>
<dbReference type="EMBL" id="GIDH01000107">
    <property type="protein sequence ID" value="NOV52050.1"/>
    <property type="molecule type" value="Transcribed_RNA"/>
</dbReference>
<evidence type="ECO:0000256" key="3">
    <source>
        <dbReference type="ARBA" id="ARBA00022473"/>
    </source>
</evidence>
<dbReference type="GO" id="GO:0003677">
    <property type="term" value="F:DNA binding"/>
    <property type="evidence" value="ECO:0007669"/>
    <property type="project" value="UniProtKB-UniRule"/>
</dbReference>
<evidence type="ECO:0000256" key="1">
    <source>
        <dbReference type="ARBA" id="ARBA00004123"/>
    </source>
</evidence>
<feature type="DNA-binding region" description="Homeobox" evidence="10">
    <location>
        <begin position="25"/>
        <end position="71"/>
    </location>
</feature>
<evidence type="ECO:0000256" key="10">
    <source>
        <dbReference type="PROSITE-ProRule" id="PRU00108"/>
    </source>
</evidence>
<dbReference type="GO" id="GO:0000981">
    <property type="term" value="F:DNA-binding transcription factor activity, RNA polymerase II-specific"/>
    <property type="evidence" value="ECO:0007669"/>
    <property type="project" value="InterPro"/>
</dbReference>
<evidence type="ECO:0000256" key="2">
    <source>
        <dbReference type="ARBA" id="ARBA00021327"/>
    </source>
</evidence>
<keyword evidence="8" id="KW-0804">Transcription</keyword>
<organism evidence="13">
    <name type="scientific">Amblyomma tuberculatum</name>
    <dbReference type="NCBI Taxonomy" id="48802"/>
    <lineage>
        <taxon>Eukaryota</taxon>
        <taxon>Metazoa</taxon>
        <taxon>Ecdysozoa</taxon>
        <taxon>Arthropoda</taxon>
        <taxon>Chelicerata</taxon>
        <taxon>Arachnida</taxon>
        <taxon>Acari</taxon>
        <taxon>Parasitiformes</taxon>
        <taxon>Ixodida</taxon>
        <taxon>Ixodoidea</taxon>
        <taxon>Ixodidae</taxon>
        <taxon>Amblyomminae</taxon>
        <taxon>Amblyomma</taxon>
    </lineage>
</organism>
<evidence type="ECO:0000256" key="8">
    <source>
        <dbReference type="ARBA" id="ARBA00023163"/>
    </source>
</evidence>
<comment type="subcellular location">
    <subcellularLocation>
        <location evidence="1 10 11">Nucleus</location>
    </subcellularLocation>
</comment>
<reference evidence="13" key="1">
    <citation type="submission" date="2019-12" db="EMBL/GenBank/DDBJ databases">
        <title>The sialotranscriptome of the gopher-tortoise tick, Amblyomma tuberculatum.</title>
        <authorList>
            <person name="Karim S."/>
            <person name="Andersen J."/>
            <person name="Kumar D."/>
            <person name="Adamson S."/>
            <person name="Ennen J."/>
            <person name="Qualis C.P."/>
            <person name="Ribeiro J.M.C."/>
        </authorList>
    </citation>
    <scope>NUCLEOTIDE SEQUENCE</scope>
    <source>
        <strain evidence="13">Removed</strain>
        <tissue evidence="13">Salivary glands</tissue>
    </source>
</reference>
<dbReference type="InterPro" id="IPR017970">
    <property type="entry name" value="Homeobox_CS"/>
</dbReference>
<name>A0A6M2E295_9ACAR</name>
<evidence type="ECO:0000256" key="9">
    <source>
        <dbReference type="ARBA" id="ARBA00023242"/>
    </source>
</evidence>
<dbReference type="PROSITE" id="PS50071">
    <property type="entry name" value="HOMEOBOX_2"/>
    <property type="match status" value="1"/>
</dbReference>
<dbReference type="GO" id="GO:0005634">
    <property type="term" value="C:nucleus"/>
    <property type="evidence" value="ECO:0007669"/>
    <property type="project" value="UniProtKB-SubCell"/>
</dbReference>
<dbReference type="InterPro" id="IPR009057">
    <property type="entry name" value="Homeodomain-like_sf"/>
</dbReference>
<dbReference type="AlphaFoldDB" id="A0A6M2E295"/>
<dbReference type="CDD" id="cd00086">
    <property type="entry name" value="homeodomain"/>
    <property type="match status" value="1"/>
</dbReference>
<dbReference type="SMART" id="SM00389">
    <property type="entry name" value="HOX"/>
    <property type="match status" value="1"/>
</dbReference>
<dbReference type="PANTHER" id="PTHR21408:SF1">
    <property type="entry name" value="HOMEODOMAIN-ONLY PROTEIN"/>
    <property type="match status" value="1"/>
</dbReference>
<protein>
    <recommendedName>
        <fullName evidence="2">Homeodomain-only protein</fullName>
    </recommendedName>
</protein>
<dbReference type="PANTHER" id="PTHR21408">
    <property type="entry name" value="HOMEODOMAIN-ONLY PROTEIN"/>
    <property type="match status" value="1"/>
</dbReference>
<dbReference type="InterPro" id="IPR001356">
    <property type="entry name" value="HD"/>
</dbReference>
<evidence type="ECO:0000259" key="12">
    <source>
        <dbReference type="PROSITE" id="PS50071"/>
    </source>
</evidence>
<dbReference type="SUPFAM" id="SSF46689">
    <property type="entry name" value="Homeodomain-like"/>
    <property type="match status" value="1"/>
</dbReference>
<feature type="domain" description="Homeobox" evidence="12">
    <location>
        <begin position="23"/>
        <end position="70"/>
    </location>
</feature>
<keyword evidence="5" id="KW-0805">Transcription regulation</keyword>
<accession>A0A6M2E295</accession>
<keyword evidence="4" id="KW-0678">Repressor</keyword>
<keyword evidence="7 10" id="KW-0371">Homeobox</keyword>
<proteinExistence type="predicted"/>
<evidence type="ECO:0000256" key="5">
    <source>
        <dbReference type="ARBA" id="ARBA00023015"/>
    </source>
</evidence>